<gene>
    <name evidence="3" type="primary">LOC113521936</name>
</gene>
<evidence type="ECO:0000313" key="3">
    <source>
        <dbReference type="RefSeq" id="XP_031765802.2"/>
    </source>
</evidence>
<evidence type="ECO:0000313" key="2">
    <source>
        <dbReference type="Proteomes" id="UP001652740"/>
    </source>
</evidence>
<dbReference type="KEGG" id="gmw:113521936"/>
<keyword evidence="2" id="KW-1185">Reference proteome</keyword>
<dbReference type="InParanoid" id="A0A6J3BZF0"/>
<organism evidence="2 3">
    <name type="scientific">Galleria mellonella</name>
    <name type="common">Greater wax moth</name>
    <dbReference type="NCBI Taxonomy" id="7137"/>
    <lineage>
        <taxon>Eukaryota</taxon>
        <taxon>Metazoa</taxon>
        <taxon>Ecdysozoa</taxon>
        <taxon>Arthropoda</taxon>
        <taxon>Hexapoda</taxon>
        <taxon>Insecta</taxon>
        <taxon>Pterygota</taxon>
        <taxon>Neoptera</taxon>
        <taxon>Endopterygota</taxon>
        <taxon>Lepidoptera</taxon>
        <taxon>Glossata</taxon>
        <taxon>Ditrysia</taxon>
        <taxon>Pyraloidea</taxon>
        <taxon>Pyralidae</taxon>
        <taxon>Galleriinae</taxon>
        <taxon>Galleria</taxon>
    </lineage>
</organism>
<feature type="transmembrane region" description="Helical" evidence="1">
    <location>
        <begin position="43"/>
        <end position="60"/>
    </location>
</feature>
<dbReference type="GeneID" id="113521936"/>
<keyword evidence="1" id="KW-0472">Membrane</keyword>
<proteinExistence type="predicted"/>
<reference evidence="3" key="1">
    <citation type="submission" date="2025-08" db="UniProtKB">
        <authorList>
            <consortium name="RefSeq"/>
        </authorList>
    </citation>
    <scope>IDENTIFICATION</scope>
    <source>
        <tissue evidence="3">Whole larvae</tissue>
    </source>
</reference>
<dbReference type="AlphaFoldDB" id="A0A6J3BZF0"/>
<keyword evidence="1" id="KW-1133">Transmembrane helix</keyword>
<keyword evidence="1" id="KW-0812">Transmembrane</keyword>
<evidence type="ECO:0000256" key="1">
    <source>
        <dbReference type="SAM" id="Phobius"/>
    </source>
</evidence>
<dbReference type="RefSeq" id="XP_031765802.2">
    <property type="nucleotide sequence ID" value="XM_031909942.2"/>
</dbReference>
<name>A0A6J3BZF0_GALME</name>
<protein>
    <submittedName>
        <fullName evidence="3">Ribonuclease kappa-like</fullName>
    </submittedName>
</protein>
<sequence>MGIFYKIETPMLIEDVEEHVYDDYDDFIKKTKKNYQANALNCWIATAIYALMIGISYICIRKARSNEKKAKEELEDDDYYCTHRNR</sequence>
<dbReference type="Proteomes" id="UP001652740">
    <property type="component" value="Unplaced"/>
</dbReference>
<accession>A0A6J3BZF0</accession>